<name>A0ABS9BZC5_9BACT</name>
<accession>A0ABS9BZC5</accession>
<evidence type="ECO:0008006" key="3">
    <source>
        <dbReference type="Google" id="ProtNLM"/>
    </source>
</evidence>
<organism evidence="1 2">
    <name type="scientific">Mariniradius sediminis</name>
    <dbReference type="NCBI Taxonomy" id="2909237"/>
    <lineage>
        <taxon>Bacteria</taxon>
        <taxon>Pseudomonadati</taxon>
        <taxon>Bacteroidota</taxon>
        <taxon>Cytophagia</taxon>
        <taxon>Cytophagales</taxon>
        <taxon>Cyclobacteriaceae</taxon>
        <taxon>Mariniradius</taxon>
    </lineage>
</organism>
<evidence type="ECO:0000313" key="2">
    <source>
        <dbReference type="Proteomes" id="UP001201449"/>
    </source>
</evidence>
<gene>
    <name evidence="1" type="ORF">L0U89_17140</name>
</gene>
<evidence type="ECO:0000313" key="1">
    <source>
        <dbReference type="EMBL" id="MCF1752787.1"/>
    </source>
</evidence>
<sequence length="184" mass="20801">MSWWSSKFFFLVVVGVLCFGIQDAIAQREIPEEGKIPLKDRMFFGGNFAVQFGTITFVDISPLAGAMITNKFSAGAGITYQYFRDSRFIGGENNIYGGRVFGRYNVLPSIFLHGEYENLNLDLYNQISETFQRSWVPGLFVGGGYFAPFGGRGGANFTFLYNLMFDNQRSPYNQPYVIRVGFML</sequence>
<dbReference type="RefSeq" id="WP_234862636.1">
    <property type="nucleotide sequence ID" value="NZ_JAKEVZ010000015.1"/>
</dbReference>
<keyword evidence="2" id="KW-1185">Reference proteome</keyword>
<protein>
    <recommendedName>
        <fullName evidence="3">Outer membrane protein beta-barrel domain-containing protein</fullName>
    </recommendedName>
</protein>
<dbReference type="EMBL" id="JAKEVZ010000015">
    <property type="protein sequence ID" value="MCF1752787.1"/>
    <property type="molecule type" value="Genomic_DNA"/>
</dbReference>
<proteinExistence type="predicted"/>
<reference evidence="1 2" key="1">
    <citation type="submission" date="2022-01" db="EMBL/GenBank/DDBJ databases">
        <title>Mariniradius saccharolyticus sp. nov., isolated from sediment of a river.</title>
        <authorList>
            <person name="Liu H."/>
        </authorList>
    </citation>
    <scope>NUCLEOTIDE SEQUENCE [LARGE SCALE GENOMIC DNA]</scope>
    <source>
        <strain evidence="1 2">RY-2</strain>
    </source>
</reference>
<comment type="caution">
    <text evidence="1">The sequence shown here is derived from an EMBL/GenBank/DDBJ whole genome shotgun (WGS) entry which is preliminary data.</text>
</comment>
<dbReference type="Proteomes" id="UP001201449">
    <property type="component" value="Unassembled WGS sequence"/>
</dbReference>